<evidence type="ECO:0000313" key="5">
    <source>
        <dbReference type="Proteomes" id="UP000473571"/>
    </source>
</evidence>
<dbReference type="Gene3D" id="2.60.40.1090">
    <property type="entry name" value="Fimbrial-type adhesion domain"/>
    <property type="match status" value="1"/>
</dbReference>
<dbReference type="PANTHER" id="PTHR33420">
    <property type="entry name" value="FIMBRIAL SUBUNIT ELFA-RELATED"/>
    <property type="match status" value="1"/>
</dbReference>
<feature type="signal peptide" evidence="1">
    <location>
        <begin position="1"/>
        <end position="30"/>
    </location>
</feature>
<dbReference type="AlphaFoldDB" id="A0A6L3NKT2"/>
<dbReference type="InterPro" id="IPR050263">
    <property type="entry name" value="Bact_Fimbrial_Adh_Pro"/>
</dbReference>
<dbReference type="SUPFAM" id="SSF49401">
    <property type="entry name" value="Bacterial adhesins"/>
    <property type="match status" value="1"/>
</dbReference>
<protein>
    <submittedName>
        <fullName evidence="4">Type 1 fimbrial protein</fullName>
    </submittedName>
</protein>
<evidence type="ECO:0000259" key="3">
    <source>
        <dbReference type="Pfam" id="PF22003"/>
    </source>
</evidence>
<organism evidence="4 5">
    <name type="scientific">Burkholderia territorii</name>
    <dbReference type="NCBI Taxonomy" id="1503055"/>
    <lineage>
        <taxon>Bacteria</taxon>
        <taxon>Pseudomonadati</taxon>
        <taxon>Pseudomonadota</taxon>
        <taxon>Betaproteobacteria</taxon>
        <taxon>Burkholderiales</taxon>
        <taxon>Burkholderiaceae</taxon>
        <taxon>Burkholderia</taxon>
        <taxon>Burkholderia cepacia complex</taxon>
    </lineage>
</organism>
<dbReference type="GO" id="GO:0009289">
    <property type="term" value="C:pilus"/>
    <property type="evidence" value="ECO:0007669"/>
    <property type="project" value="InterPro"/>
</dbReference>
<keyword evidence="1" id="KW-0732">Signal</keyword>
<name>A0A6L3NKT2_9BURK</name>
<dbReference type="InterPro" id="IPR000259">
    <property type="entry name" value="Adhesion_dom_fimbrial"/>
</dbReference>
<comment type="caution">
    <text evidence="4">The sequence shown here is derived from an EMBL/GenBank/DDBJ whole genome shotgun (WGS) entry which is preliminary data.</text>
</comment>
<proteinExistence type="predicted"/>
<evidence type="ECO:0000259" key="2">
    <source>
        <dbReference type="Pfam" id="PF00419"/>
    </source>
</evidence>
<evidence type="ECO:0000256" key="1">
    <source>
        <dbReference type="SAM" id="SignalP"/>
    </source>
</evidence>
<dbReference type="Proteomes" id="UP000473571">
    <property type="component" value="Unassembled WGS sequence"/>
</dbReference>
<sequence length="354" mass="37947">MARLAMKRLINYFCLIPLVAILWSPSIANAAFCFGLPGFSTNVINFPGKTINPDRNAAVGTVLDTITVFLPTRWSNVVQCNTPQVAMAVTHNGNLTSLGNYIYQTNAPGIGIRIKTVVDGPAWANGNSRGQTYYEDLDNGATLTSDPANFWGPFQWIAYGGTFTLEIIKTGEIQPGKVFSAEIGEVVAGGVVFRRFNLSGDVVVQYASCKVMSSSIRVPLGSVPQRKFTGPGSTSDPVNFSIPIDCTGVTRNVYMTFTDNTNPGNTGNVLPLTRDSTARGIGIQILPDSATGVSYPIAFGPESGAINQQLVATLGRQSDIGRVDVKLRARYVQTDARVVPGTANGILTYMLSYQ</sequence>
<evidence type="ECO:0000313" key="4">
    <source>
        <dbReference type="EMBL" id="KAB0684850.1"/>
    </source>
</evidence>
<dbReference type="GO" id="GO:0043709">
    <property type="term" value="P:cell adhesion involved in single-species biofilm formation"/>
    <property type="evidence" value="ECO:0007669"/>
    <property type="project" value="TreeGrafter"/>
</dbReference>
<feature type="domain" description="Fimbrial-type adhesion" evidence="2">
    <location>
        <begin position="198"/>
        <end position="354"/>
    </location>
</feature>
<feature type="domain" description="MrkD-like receptor binding" evidence="3">
    <location>
        <begin position="55"/>
        <end position="172"/>
    </location>
</feature>
<gene>
    <name evidence="4" type="ORF">F7R13_06915</name>
</gene>
<feature type="chain" id="PRO_5027070169" evidence="1">
    <location>
        <begin position="31"/>
        <end position="354"/>
    </location>
</feature>
<dbReference type="InterPro" id="IPR036937">
    <property type="entry name" value="Adhesion_dom_fimbrial_sf"/>
</dbReference>
<accession>A0A6L3NKT2</accession>
<dbReference type="Gene3D" id="2.60.40.3310">
    <property type="match status" value="1"/>
</dbReference>
<dbReference type="InterPro" id="IPR054160">
    <property type="entry name" value="MrkD_recept-bd"/>
</dbReference>
<dbReference type="InterPro" id="IPR008966">
    <property type="entry name" value="Adhesion_dom_sf"/>
</dbReference>
<dbReference type="PANTHER" id="PTHR33420:SF26">
    <property type="entry name" value="FIMBRIAL SUBUNIT"/>
    <property type="match status" value="1"/>
</dbReference>
<dbReference type="Pfam" id="PF00419">
    <property type="entry name" value="Fimbrial"/>
    <property type="match status" value="1"/>
</dbReference>
<reference evidence="4 5" key="1">
    <citation type="submission" date="2019-09" db="EMBL/GenBank/DDBJ databases">
        <title>Draft genome sequences of 48 bacterial type strains from the CCUG.</title>
        <authorList>
            <person name="Tunovic T."/>
            <person name="Pineiro-Iglesias B."/>
            <person name="Unosson C."/>
            <person name="Inganas E."/>
            <person name="Ohlen M."/>
            <person name="Cardew S."/>
            <person name="Jensie-Markopoulos S."/>
            <person name="Salva-Serra F."/>
            <person name="Jaen-Luchoro D."/>
            <person name="Karlsson R."/>
            <person name="Svensson-Stadler L."/>
            <person name="Chun J."/>
            <person name="Moore E."/>
        </authorList>
    </citation>
    <scope>NUCLEOTIDE SEQUENCE [LARGE SCALE GENOMIC DNA]</scope>
    <source>
        <strain evidence="4 5">CCUG 65687</strain>
    </source>
</reference>
<dbReference type="EMBL" id="VZOL01000047">
    <property type="protein sequence ID" value="KAB0684850.1"/>
    <property type="molecule type" value="Genomic_DNA"/>
</dbReference>
<dbReference type="Pfam" id="PF22003">
    <property type="entry name" value="MrkDrd"/>
    <property type="match status" value="1"/>
</dbReference>